<dbReference type="InterPro" id="IPR053716">
    <property type="entry name" value="Flag_assembly_chemotaxis_eff"/>
</dbReference>
<keyword evidence="2" id="KW-1185">Reference proteome</keyword>
<reference evidence="1" key="1">
    <citation type="submission" date="2022-03" db="EMBL/GenBank/DDBJ databases">
        <authorList>
            <person name="Woo C.Y."/>
        </authorList>
    </citation>
    <scope>NUCLEOTIDE SEQUENCE</scope>
    <source>
        <strain evidence="1">CYS-02</strain>
    </source>
</reference>
<dbReference type="Proteomes" id="UP001139447">
    <property type="component" value="Unassembled WGS sequence"/>
</dbReference>
<evidence type="ECO:0000313" key="1">
    <source>
        <dbReference type="EMBL" id="MCJ0764539.1"/>
    </source>
</evidence>
<protein>
    <recommendedName>
        <fullName evidence="3">Flagellar FliJ protein</fullName>
    </recommendedName>
</protein>
<sequence length="169" mass="19646">MSVPADVDLRGFVFSLEPIHQRQQWRLNRLQRDLAVIQADIRTREAELARLISHWDEQARTLNYSGVLRLAPNLYQQMLMYLSQSQSRIDEQRQALVDRQREHVQVQKLCLAAQLRLDGVLQHRTDELKSYANTIRHRQAGEQDRDWAARRSIRAVALPEAISNDGGVL</sequence>
<name>A0A9X2ANM0_9BURK</name>
<evidence type="ECO:0000313" key="2">
    <source>
        <dbReference type="Proteomes" id="UP001139447"/>
    </source>
</evidence>
<proteinExistence type="predicted"/>
<dbReference type="Gene3D" id="1.10.287.1700">
    <property type="match status" value="1"/>
</dbReference>
<gene>
    <name evidence="1" type="ORF">MMF98_15075</name>
</gene>
<accession>A0A9X2ANM0</accession>
<organism evidence="1 2">
    <name type="scientific">Variovorax terrae</name>
    <dbReference type="NCBI Taxonomy" id="2923278"/>
    <lineage>
        <taxon>Bacteria</taxon>
        <taxon>Pseudomonadati</taxon>
        <taxon>Pseudomonadota</taxon>
        <taxon>Betaproteobacteria</taxon>
        <taxon>Burkholderiales</taxon>
        <taxon>Comamonadaceae</taxon>
        <taxon>Variovorax</taxon>
    </lineage>
</organism>
<evidence type="ECO:0008006" key="3">
    <source>
        <dbReference type="Google" id="ProtNLM"/>
    </source>
</evidence>
<dbReference type="EMBL" id="JALGBI010000001">
    <property type="protein sequence ID" value="MCJ0764539.1"/>
    <property type="molecule type" value="Genomic_DNA"/>
</dbReference>
<comment type="caution">
    <text evidence="1">The sequence shown here is derived from an EMBL/GenBank/DDBJ whole genome shotgun (WGS) entry which is preliminary data.</text>
</comment>
<dbReference type="AlphaFoldDB" id="A0A9X2ANM0"/>
<dbReference type="RefSeq" id="WP_243307192.1">
    <property type="nucleotide sequence ID" value="NZ_JALGBI010000001.1"/>
</dbReference>